<keyword evidence="3" id="KW-1185">Reference proteome</keyword>
<evidence type="ECO:0000256" key="1">
    <source>
        <dbReference type="SAM" id="Phobius"/>
    </source>
</evidence>
<dbReference type="Proteomes" id="UP000295197">
    <property type="component" value="Unassembled WGS sequence"/>
</dbReference>
<dbReference type="AlphaFoldDB" id="A0A4R3W109"/>
<evidence type="ECO:0000313" key="2">
    <source>
        <dbReference type="EMBL" id="TCV18923.1"/>
    </source>
</evidence>
<evidence type="ECO:0000313" key="3">
    <source>
        <dbReference type="Proteomes" id="UP000295197"/>
    </source>
</evidence>
<reference evidence="2 3" key="1">
    <citation type="submission" date="2019-03" db="EMBL/GenBank/DDBJ databases">
        <title>Genomic Encyclopedia of Type Strains, Phase IV (KMG-IV): sequencing the most valuable type-strain genomes for metagenomic binning, comparative biology and taxonomic classification.</title>
        <authorList>
            <person name="Goeker M."/>
        </authorList>
    </citation>
    <scope>NUCLEOTIDE SEQUENCE [LARGE SCALE GENOMIC DNA]</scope>
    <source>
        <strain evidence="2 3">DSM 22362</strain>
    </source>
</reference>
<name>A0A4R3W109_9SPHI</name>
<feature type="transmembrane region" description="Helical" evidence="1">
    <location>
        <begin position="259"/>
        <end position="277"/>
    </location>
</feature>
<organism evidence="2 3">
    <name type="scientific">Sphingobacterium alimentarium</name>
    <dbReference type="NCBI Taxonomy" id="797292"/>
    <lineage>
        <taxon>Bacteria</taxon>
        <taxon>Pseudomonadati</taxon>
        <taxon>Bacteroidota</taxon>
        <taxon>Sphingobacteriia</taxon>
        <taxon>Sphingobacteriales</taxon>
        <taxon>Sphingobacteriaceae</taxon>
        <taxon>Sphingobacterium</taxon>
    </lineage>
</organism>
<protein>
    <recommendedName>
        <fullName evidence="4">DUF4350 domain-containing protein</fullName>
    </recommendedName>
</protein>
<comment type="caution">
    <text evidence="2">The sequence shown here is derived from an EMBL/GenBank/DDBJ whole genome shotgun (WGS) entry which is preliminary data.</text>
</comment>
<sequence length="397" mass="45929">MWLGIILLLMVLVGIALIDASAKRPIDWRESYLFKDKIPFGTYVFREELPRVMPQDRRFRGFHESYYEFLTEKINAKASESSIVEIAEYITLSKEDVRELLSYVEQGGEVFFSSKFYPEILLDTLGVQIAELDYAQFRPTPRTVHYTLGNDTARIYLDKVKDFMVFTKLNQKNTTILGYLNARGKAIPNFVKITRGKGSIYLHNVPAAFGNYYLLQEKSYNYVTKLINVLQHREVQLKDRGGAPEAAMTPLRVIIQKPGLAQAWYMLLAGLLLFMLFRSKRQQRPVPVILPEPNKSKEFAQTIGNLYYENGSPSNIIQKKIEYFLFEIRNNFQLDTLDLTDERFIRQLALKAGVDVEEAKSLVQLIASYKNKTVSSMEEVKLINQKIEEFKHKANFI</sequence>
<accession>A0A4R3W109</accession>
<keyword evidence="1" id="KW-0472">Membrane</keyword>
<keyword evidence="1" id="KW-0812">Transmembrane</keyword>
<dbReference type="EMBL" id="SMBZ01000007">
    <property type="protein sequence ID" value="TCV18923.1"/>
    <property type="molecule type" value="Genomic_DNA"/>
</dbReference>
<gene>
    <name evidence="2" type="ORF">EDC17_100754</name>
</gene>
<keyword evidence="1" id="KW-1133">Transmembrane helix</keyword>
<proteinExistence type="predicted"/>
<evidence type="ECO:0008006" key="4">
    <source>
        <dbReference type="Google" id="ProtNLM"/>
    </source>
</evidence>